<name>A0AA43DWD3_PSESX</name>
<reference evidence="1" key="1">
    <citation type="submission" date="2021-02" db="EMBL/GenBank/DDBJ databases">
        <title>Genome analysis of blister spot of apple pathogen from New York area.</title>
        <authorList>
            <person name="Kandel P."/>
            <person name="Hockett K.L."/>
            <person name="Santander R."/>
            <person name="Acimovic S."/>
        </authorList>
    </citation>
    <scope>NUCLEOTIDE SEQUENCE</scope>
    <source>
        <strain evidence="1">PSP1</strain>
    </source>
</reference>
<protein>
    <submittedName>
        <fullName evidence="1">Uncharacterized protein</fullName>
    </submittedName>
</protein>
<evidence type="ECO:0000313" key="2">
    <source>
        <dbReference type="Proteomes" id="UP001162155"/>
    </source>
</evidence>
<gene>
    <name evidence="1" type="ORF">JW322_18810</name>
</gene>
<dbReference type="Proteomes" id="UP001162155">
    <property type="component" value="Unassembled WGS sequence"/>
</dbReference>
<organism evidence="1 2">
    <name type="scientific">Pseudomonas syringae pv. papulans</name>
    <dbReference type="NCBI Taxonomy" id="83963"/>
    <lineage>
        <taxon>Bacteria</taxon>
        <taxon>Pseudomonadati</taxon>
        <taxon>Pseudomonadota</taxon>
        <taxon>Gammaproteobacteria</taxon>
        <taxon>Pseudomonadales</taxon>
        <taxon>Pseudomonadaceae</taxon>
        <taxon>Pseudomonas</taxon>
        <taxon>Pseudomonas syringae</taxon>
    </lineage>
</organism>
<comment type="caution">
    <text evidence="1">The sequence shown here is derived from an EMBL/GenBank/DDBJ whole genome shotgun (WGS) entry which is preliminary data.</text>
</comment>
<dbReference type="RefSeq" id="WP_135185896.1">
    <property type="nucleotide sequence ID" value="NZ_JAFFRY010000091.1"/>
</dbReference>
<proteinExistence type="predicted"/>
<dbReference type="AlphaFoldDB" id="A0AA43DWD3"/>
<sequence>MVAEFLVLMYRDFGNLYTRSNAPPLRAEATLSIEVKAFFVDLSYLVTRIFQGLLLSQASGAPLLHQSGTNKKPVPAEAKTGSPKLNLQLQFIPVVADEFIQAIAPVQAHQTTQSTKEFLHT</sequence>
<evidence type="ECO:0000313" key="1">
    <source>
        <dbReference type="EMBL" id="MDH4623759.1"/>
    </source>
</evidence>
<accession>A0AA43DWD3</accession>
<dbReference type="EMBL" id="JAFFRZ010000001">
    <property type="protein sequence ID" value="MDH4623759.1"/>
    <property type="molecule type" value="Genomic_DNA"/>
</dbReference>